<dbReference type="Proteomes" id="UP001291623">
    <property type="component" value="Unassembled WGS sequence"/>
</dbReference>
<evidence type="ECO:0000313" key="2">
    <source>
        <dbReference type="Proteomes" id="UP001291623"/>
    </source>
</evidence>
<proteinExistence type="predicted"/>
<accession>A0AAE1US36</accession>
<dbReference type="EMBL" id="JAVYJV010000021">
    <property type="protein sequence ID" value="KAK4342593.1"/>
    <property type="molecule type" value="Genomic_DNA"/>
</dbReference>
<organism evidence="1 2">
    <name type="scientific">Anisodus tanguticus</name>
    <dbReference type="NCBI Taxonomy" id="243964"/>
    <lineage>
        <taxon>Eukaryota</taxon>
        <taxon>Viridiplantae</taxon>
        <taxon>Streptophyta</taxon>
        <taxon>Embryophyta</taxon>
        <taxon>Tracheophyta</taxon>
        <taxon>Spermatophyta</taxon>
        <taxon>Magnoliopsida</taxon>
        <taxon>eudicotyledons</taxon>
        <taxon>Gunneridae</taxon>
        <taxon>Pentapetalae</taxon>
        <taxon>asterids</taxon>
        <taxon>lamiids</taxon>
        <taxon>Solanales</taxon>
        <taxon>Solanaceae</taxon>
        <taxon>Solanoideae</taxon>
        <taxon>Hyoscyameae</taxon>
        <taxon>Anisodus</taxon>
    </lineage>
</organism>
<gene>
    <name evidence="1" type="ORF">RND71_038409</name>
</gene>
<comment type="caution">
    <text evidence="1">The sequence shown here is derived from an EMBL/GenBank/DDBJ whole genome shotgun (WGS) entry which is preliminary data.</text>
</comment>
<protein>
    <submittedName>
        <fullName evidence="1">Uncharacterized protein</fullName>
    </submittedName>
</protein>
<evidence type="ECO:0000313" key="1">
    <source>
        <dbReference type="EMBL" id="KAK4342593.1"/>
    </source>
</evidence>
<reference evidence="1" key="1">
    <citation type="submission" date="2023-12" db="EMBL/GenBank/DDBJ databases">
        <title>Genome assembly of Anisodus tanguticus.</title>
        <authorList>
            <person name="Wang Y.-J."/>
        </authorList>
    </citation>
    <scope>NUCLEOTIDE SEQUENCE</scope>
    <source>
        <strain evidence="1">KB-2021</strain>
        <tissue evidence="1">Leaf</tissue>
    </source>
</reference>
<sequence length="104" mass="11936">MEKDVYLQKEAEFEMKNFELQNEKNSWLQQEAGLEKRNNELVDEVEKLNSKRVMNPEVSISKSLCVSVVSLDGGGFHAIEFCGIPLIFMYCGNLLEFLLDNLLC</sequence>
<keyword evidence="2" id="KW-1185">Reference proteome</keyword>
<name>A0AAE1US36_9SOLA</name>
<dbReference type="AlphaFoldDB" id="A0AAE1US36"/>